<protein>
    <submittedName>
        <fullName evidence="2">Uncharacterized protein</fullName>
    </submittedName>
</protein>
<organism evidence="2 3">
    <name type="scientific">Pseudomicrostroma glucosiphilum</name>
    <dbReference type="NCBI Taxonomy" id="1684307"/>
    <lineage>
        <taxon>Eukaryota</taxon>
        <taxon>Fungi</taxon>
        <taxon>Dikarya</taxon>
        <taxon>Basidiomycota</taxon>
        <taxon>Ustilaginomycotina</taxon>
        <taxon>Exobasidiomycetes</taxon>
        <taxon>Microstromatales</taxon>
        <taxon>Microstromatales incertae sedis</taxon>
        <taxon>Pseudomicrostroma</taxon>
    </lineage>
</organism>
<gene>
    <name evidence="2" type="ORF">BCV69DRAFT_282215</name>
</gene>
<accession>A0A316U8K4</accession>
<dbReference type="EMBL" id="KZ819325">
    <property type="protein sequence ID" value="PWN21492.1"/>
    <property type="molecule type" value="Genomic_DNA"/>
</dbReference>
<evidence type="ECO:0000256" key="1">
    <source>
        <dbReference type="SAM" id="MobiDB-lite"/>
    </source>
</evidence>
<feature type="compositionally biased region" description="Polar residues" evidence="1">
    <location>
        <begin position="17"/>
        <end position="34"/>
    </location>
</feature>
<sequence length="353" mass="39441">MSDGGPYSRAYRLEGNPTRSITGSLDSSPSSQNEQAYRNISLRSVRIFINELQPEHWPLDIRTFVEQLLAVEDVVEDTDTVSAVPLVLPDNLRNTCAALSRQASRCQAGPKPGWMRLAREMLGFHDHPYISVYENETIDVQADLTSENSEPLSTPTPDLIFGLAVFDSQGSQSPAPILSTKLLARLGPLCGVQSFPRQDVRDIAFPCVIFEAESDSGTLLAAENRAAHAAANALIMLKNLTAVAQAPHRLPMVVICSQGSIYEVLVSFELQADEIPPTTDPSVGWGRHRRPKSGIQLVEIWTGNVRRAEVMLEFQKIWYRVMRWVLNTWRPTIIRMLDDIKATMPEEEQDEEM</sequence>
<dbReference type="AlphaFoldDB" id="A0A316U8K4"/>
<proteinExistence type="predicted"/>
<name>A0A316U8K4_9BASI</name>
<dbReference type="RefSeq" id="XP_025348652.1">
    <property type="nucleotide sequence ID" value="XM_025492277.1"/>
</dbReference>
<dbReference type="Proteomes" id="UP000245942">
    <property type="component" value="Unassembled WGS sequence"/>
</dbReference>
<evidence type="ECO:0000313" key="3">
    <source>
        <dbReference type="Proteomes" id="UP000245942"/>
    </source>
</evidence>
<keyword evidence="3" id="KW-1185">Reference proteome</keyword>
<evidence type="ECO:0000313" key="2">
    <source>
        <dbReference type="EMBL" id="PWN21492.1"/>
    </source>
</evidence>
<dbReference type="GeneID" id="37014011"/>
<feature type="region of interest" description="Disordered" evidence="1">
    <location>
        <begin position="1"/>
        <end position="34"/>
    </location>
</feature>
<reference evidence="2 3" key="1">
    <citation type="journal article" date="2018" name="Mol. Biol. Evol.">
        <title>Broad Genomic Sampling Reveals a Smut Pathogenic Ancestry of the Fungal Clade Ustilaginomycotina.</title>
        <authorList>
            <person name="Kijpornyongpan T."/>
            <person name="Mondo S.J."/>
            <person name="Barry K."/>
            <person name="Sandor L."/>
            <person name="Lee J."/>
            <person name="Lipzen A."/>
            <person name="Pangilinan J."/>
            <person name="LaButti K."/>
            <person name="Hainaut M."/>
            <person name="Henrissat B."/>
            <person name="Grigoriev I.V."/>
            <person name="Spatafora J.W."/>
            <person name="Aime M.C."/>
        </authorList>
    </citation>
    <scope>NUCLEOTIDE SEQUENCE [LARGE SCALE GENOMIC DNA]</scope>
    <source>
        <strain evidence="2 3">MCA 4718</strain>
    </source>
</reference>